<dbReference type="Pfam" id="PF01381">
    <property type="entry name" value="HTH_3"/>
    <property type="match status" value="1"/>
</dbReference>
<feature type="transmembrane region" description="Helical" evidence="1">
    <location>
        <begin position="94"/>
        <end position="110"/>
    </location>
</feature>
<dbReference type="Gene3D" id="1.10.260.40">
    <property type="entry name" value="lambda repressor-like DNA-binding domains"/>
    <property type="match status" value="1"/>
</dbReference>
<dbReference type="GO" id="GO:0005886">
    <property type="term" value="C:plasma membrane"/>
    <property type="evidence" value="ECO:0007669"/>
    <property type="project" value="TreeGrafter"/>
</dbReference>
<organism evidence="3 4">
    <name type="scientific">Pseudidiomarina woesei</name>
    <dbReference type="NCBI Taxonomy" id="1381080"/>
    <lineage>
        <taxon>Bacteria</taxon>
        <taxon>Pseudomonadati</taxon>
        <taxon>Pseudomonadota</taxon>
        <taxon>Gammaproteobacteria</taxon>
        <taxon>Alteromonadales</taxon>
        <taxon>Idiomarinaceae</taxon>
        <taxon>Pseudidiomarina</taxon>
    </lineage>
</organism>
<proteinExistence type="predicted"/>
<dbReference type="SUPFAM" id="SSF47413">
    <property type="entry name" value="lambda repressor-like DNA-binding domains"/>
    <property type="match status" value="1"/>
</dbReference>
<gene>
    <name evidence="3" type="ORF">Ga0061064_1333</name>
</gene>
<keyword evidence="4" id="KW-1185">Reference proteome</keyword>
<dbReference type="PROSITE" id="PS50943">
    <property type="entry name" value="HTH_CROC1"/>
    <property type="match status" value="1"/>
</dbReference>
<evidence type="ECO:0000313" key="3">
    <source>
        <dbReference type="EMBL" id="CUA85858.1"/>
    </source>
</evidence>
<feature type="domain" description="HTH cro/C1-type" evidence="2">
    <location>
        <begin position="8"/>
        <end position="61"/>
    </location>
</feature>
<dbReference type="PANTHER" id="PTHR34980">
    <property type="entry name" value="INNER MEMBRANE PROTEIN-RELATED-RELATED"/>
    <property type="match status" value="1"/>
</dbReference>
<name>A0A0K6H4D5_9GAMM</name>
<dbReference type="Proteomes" id="UP000182598">
    <property type="component" value="Unassembled WGS sequence"/>
</dbReference>
<accession>A0A0K6H4D5</accession>
<dbReference type="AlphaFoldDB" id="A0A0K6H4D5"/>
<dbReference type="Pfam" id="PF05656">
    <property type="entry name" value="DUF805"/>
    <property type="match status" value="1"/>
</dbReference>
<dbReference type="EMBL" id="CYHB01000003">
    <property type="protein sequence ID" value="CUA85858.1"/>
    <property type="molecule type" value="Genomic_DNA"/>
</dbReference>
<dbReference type="PANTHER" id="PTHR34980:SF2">
    <property type="entry name" value="INNER MEMBRANE PROTEIN YHAH-RELATED"/>
    <property type="match status" value="1"/>
</dbReference>
<keyword evidence="1" id="KW-0472">Membrane</keyword>
<feature type="transmembrane region" description="Helical" evidence="1">
    <location>
        <begin position="145"/>
        <end position="164"/>
    </location>
</feature>
<evidence type="ECO:0000256" key="1">
    <source>
        <dbReference type="SAM" id="Phobius"/>
    </source>
</evidence>
<feature type="transmembrane region" description="Helical" evidence="1">
    <location>
        <begin position="116"/>
        <end position="133"/>
    </location>
</feature>
<sequence>MNINSNRLKQLRAERNWSQEQLSEMCGVNLRTIQRIETRGTASLETAKALAAVFEVSVDALAGSNSAPAKNAVLQSVWASLQNFDDFSGRAARYEFWWFFVLFVLVLGLVEFIHPVLMSMVAIVLLLPFLAVSTRRLRDAGTSPWWQLMMLVPFGILVVMYYWAMPGSEAPPNTEQPSDP</sequence>
<dbReference type="RefSeq" id="WP_211256870.1">
    <property type="nucleotide sequence ID" value="NZ_CYHB01000003.1"/>
</dbReference>
<dbReference type="GO" id="GO:0003677">
    <property type="term" value="F:DNA binding"/>
    <property type="evidence" value="ECO:0007669"/>
    <property type="project" value="InterPro"/>
</dbReference>
<protein>
    <submittedName>
        <fullName evidence="3">Uncharacterized membrane protein YhaH, DUF805 family</fullName>
    </submittedName>
</protein>
<dbReference type="InterPro" id="IPR001387">
    <property type="entry name" value="Cro/C1-type_HTH"/>
</dbReference>
<dbReference type="InterPro" id="IPR010982">
    <property type="entry name" value="Lambda_DNA-bd_dom_sf"/>
</dbReference>
<dbReference type="InterPro" id="IPR008523">
    <property type="entry name" value="DUF805"/>
</dbReference>
<evidence type="ECO:0000313" key="4">
    <source>
        <dbReference type="Proteomes" id="UP000182598"/>
    </source>
</evidence>
<evidence type="ECO:0000259" key="2">
    <source>
        <dbReference type="PROSITE" id="PS50943"/>
    </source>
</evidence>
<dbReference type="CDD" id="cd00093">
    <property type="entry name" value="HTH_XRE"/>
    <property type="match status" value="1"/>
</dbReference>
<dbReference type="SMART" id="SM00530">
    <property type="entry name" value="HTH_XRE"/>
    <property type="match status" value="1"/>
</dbReference>
<keyword evidence="1" id="KW-1133">Transmembrane helix</keyword>
<keyword evidence="1" id="KW-0812">Transmembrane</keyword>
<reference evidence="4" key="1">
    <citation type="submission" date="2015-08" db="EMBL/GenBank/DDBJ databases">
        <authorList>
            <person name="Varghese N."/>
        </authorList>
    </citation>
    <scope>NUCLEOTIDE SEQUENCE [LARGE SCALE GENOMIC DNA]</scope>
    <source>
        <strain evidence="4">DSM 27808</strain>
    </source>
</reference>